<evidence type="ECO:0000256" key="8">
    <source>
        <dbReference type="SAM" id="SignalP"/>
    </source>
</evidence>
<keyword evidence="8" id="KW-0732">Signal</keyword>
<dbReference type="SUPFAM" id="SSF55895">
    <property type="entry name" value="Ribonuclease Rh-like"/>
    <property type="match status" value="1"/>
</dbReference>
<dbReference type="GO" id="GO:0016787">
    <property type="term" value="F:hydrolase activity"/>
    <property type="evidence" value="ECO:0007669"/>
    <property type="project" value="UniProtKB-KW"/>
</dbReference>
<evidence type="ECO:0000256" key="3">
    <source>
        <dbReference type="ARBA" id="ARBA00022759"/>
    </source>
</evidence>
<accession>A0AAW1JV17</accession>
<comment type="caution">
    <text evidence="9">The sequence shown here is derived from an EMBL/GenBank/DDBJ whole genome shotgun (WGS) entry which is preliminary data.</text>
</comment>
<evidence type="ECO:0000256" key="1">
    <source>
        <dbReference type="ARBA" id="ARBA00007469"/>
    </source>
</evidence>
<dbReference type="EMBL" id="JBDFQZ010000007">
    <property type="protein sequence ID" value="KAK9707231.1"/>
    <property type="molecule type" value="Genomic_DNA"/>
</dbReference>
<keyword evidence="2" id="KW-0540">Nuclease</keyword>
<dbReference type="InterPro" id="IPR036430">
    <property type="entry name" value="RNase_T2-like_sf"/>
</dbReference>
<evidence type="ECO:0000313" key="9">
    <source>
        <dbReference type="EMBL" id="KAK9707231.1"/>
    </source>
</evidence>
<keyword evidence="3" id="KW-0255">Endonuclease</keyword>
<dbReference type="GO" id="GO:0003723">
    <property type="term" value="F:RNA binding"/>
    <property type="evidence" value="ECO:0007669"/>
    <property type="project" value="InterPro"/>
</dbReference>
<keyword evidence="6" id="KW-0456">Lyase</keyword>
<dbReference type="Gene3D" id="3.90.730.10">
    <property type="entry name" value="Ribonuclease T2-like"/>
    <property type="match status" value="1"/>
</dbReference>
<dbReference type="GO" id="GO:0005576">
    <property type="term" value="C:extracellular region"/>
    <property type="evidence" value="ECO:0007669"/>
    <property type="project" value="TreeGrafter"/>
</dbReference>
<organism evidence="9 10">
    <name type="scientific">Saponaria officinalis</name>
    <name type="common">Common soapwort</name>
    <name type="synonym">Lychnis saponaria</name>
    <dbReference type="NCBI Taxonomy" id="3572"/>
    <lineage>
        <taxon>Eukaryota</taxon>
        <taxon>Viridiplantae</taxon>
        <taxon>Streptophyta</taxon>
        <taxon>Embryophyta</taxon>
        <taxon>Tracheophyta</taxon>
        <taxon>Spermatophyta</taxon>
        <taxon>Magnoliopsida</taxon>
        <taxon>eudicotyledons</taxon>
        <taxon>Gunneridae</taxon>
        <taxon>Pentapetalae</taxon>
        <taxon>Caryophyllales</taxon>
        <taxon>Caryophyllaceae</taxon>
        <taxon>Caryophylleae</taxon>
        <taxon>Saponaria</taxon>
    </lineage>
</organism>
<dbReference type="PROSITE" id="PS00531">
    <property type="entry name" value="RNASE_T2_2"/>
    <property type="match status" value="1"/>
</dbReference>
<keyword evidence="10" id="KW-1185">Reference proteome</keyword>
<dbReference type="GO" id="GO:0006401">
    <property type="term" value="P:RNA catabolic process"/>
    <property type="evidence" value="ECO:0007669"/>
    <property type="project" value="TreeGrafter"/>
</dbReference>
<dbReference type="PANTHER" id="PTHR11240">
    <property type="entry name" value="RIBONUCLEASE T2"/>
    <property type="match status" value="1"/>
</dbReference>
<feature type="chain" id="PRO_5043497682" evidence="8">
    <location>
        <begin position="25"/>
        <end position="231"/>
    </location>
</feature>
<keyword evidence="4" id="KW-0378">Hydrolase</keyword>
<gene>
    <name evidence="9" type="ORF">RND81_07G181900</name>
</gene>
<dbReference type="CDD" id="cd01061">
    <property type="entry name" value="RNase_T2_euk"/>
    <property type="match status" value="1"/>
</dbReference>
<evidence type="ECO:0000256" key="6">
    <source>
        <dbReference type="ARBA" id="ARBA00023239"/>
    </source>
</evidence>
<comment type="similarity">
    <text evidence="1 7">Belongs to the RNase T2 family.</text>
</comment>
<dbReference type="GO" id="GO:0033897">
    <property type="term" value="F:ribonuclease T2 activity"/>
    <property type="evidence" value="ECO:0007669"/>
    <property type="project" value="InterPro"/>
</dbReference>
<evidence type="ECO:0000256" key="5">
    <source>
        <dbReference type="ARBA" id="ARBA00023157"/>
    </source>
</evidence>
<evidence type="ECO:0000313" key="10">
    <source>
        <dbReference type="Proteomes" id="UP001443914"/>
    </source>
</evidence>
<dbReference type="InterPro" id="IPR033130">
    <property type="entry name" value="RNase_T2_His_AS_2"/>
</dbReference>
<dbReference type="Pfam" id="PF00445">
    <property type="entry name" value="Ribonuclease_T2"/>
    <property type="match status" value="1"/>
</dbReference>
<evidence type="ECO:0000256" key="2">
    <source>
        <dbReference type="ARBA" id="ARBA00022722"/>
    </source>
</evidence>
<reference evidence="9" key="1">
    <citation type="submission" date="2024-03" db="EMBL/GenBank/DDBJ databases">
        <title>WGS assembly of Saponaria officinalis var. Norfolk2.</title>
        <authorList>
            <person name="Jenkins J."/>
            <person name="Shu S."/>
            <person name="Grimwood J."/>
            <person name="Barry K."/>
            <person name="Goodstein D."/>
            <person name="Schmutz J."/>
            <person name="Leebens-Mack J."/>
            <person name="Osbourn A."/>
        </authorList>
    </citation>
    <scope>NUCLEOTIDE SEQUENCE [LARGE SCALE GENOMIC DNA]</scope>
    <source>
        <strain evidence="9">JIC</strain>
    </source>
</reference>
<dbReference type="InterPro" id="IPR033697">
    <property type="entry name" value="Ribonuclease_T2_eukaryotic"/>
</dbReference>
<dbReference type="Proteomes" id="UP001443914">
    <property type="component" value="Unassembled WGS sequence"/>
</dbReference>
<dbReference type="AlphaFoldDB" id="A0AAW1JV17"/>
<sequence>MAKLNRSMFSMFIVLLSLSFVALGNEVTNADFQAFYFIQQWLGSYCNQRGTTCCYPPTGKPAADFTVFGLWPYFTDGTFPHDCAGASTDVDPLKPLEGGLHTAWPSCTCPQIGRKFWLHEWNKHGTCSKSVLDEIPYLQAAINLKSKINLLQALEKAGIRPDNREYALGSIKQAISSAFGFDPWIQCNQNSQGNNQIWQISLCVDNTGNNLIRCPNIPQSNCAPSVQFPSF</sequence>
<feature type="signal peptide" evidence="8">
    <location>
        <begin position="1"/>
        <end position="24"/>
    </location>
</feature>
<proteinExistence type="inferred from homology"/>
<evidence type="ECO:0000256" key="4">
    <source>
        <dbReference type="ARBA" id="ARBA00022801"/>
    </source>
</evidence>
<evidence type="ECO:0000256" key="7">
    <source>
        <dbReference type="RuleBase" id="RU004328"/>
    </source>
</evidence>
<dbReference type="InterPro" id="IPR001568">
    <property type="entry name" value="RNase_T2-like"/>
</dbReference>
<protein>
    <submittedName>
        <fullName evidence="9">Uncharacterized protein</fullName>
    </submittedName>
</protein>
<dbReference type="PANTHER" id="PTHR11240:SF75">
    <property type="entry name" value="RIBONUCLEASE 3"/>
    <property type="match status" value="1"/>
</dbReference>
<name>A0AAW1JV17_SAPOF</name>
<keyword evidence="5" id="KW-1015">Disulfide bond</keyword>